<feature type="compositionally biased region" description="Basic and acidic residues" evidence="1">
    <location>
        <begin position="82"/>
        <end position="100"/>
    </location>
</feature>
<feature type="compositionally biased region" description="Basic and acidic residues" evidence="1">
    <location>
        <begin position="14"/>
        <end position="30"/>
    </location>
</feature>
<feature type="region of interest" description="Disordered" evidence="1">
    <location>
        <begin position="156"/>
        <end position="183"/>
    </location>
</feature>
<feature type="non-terminal residue" evidence="2">
    <location>
        <position position="264"/>
    </location>
</feature>
<accession>X0UK16</accession>
<feature type="compositionally biased region" description="Low complexity" evidence="1">
    <location>
        <begin position="215"/>
        <end position="243"/>
    </location>
</feature>
<feature type="region of interest" description="Disordered" evidence="1">
    <location>
        <begin position="1"/>
        <end position="107"/>
    </location>
</feature>
<name>X0UK16_9ZZZZ</name>
<protein>
    <submittedName>
        <fullName evidence="2">Uncharacterized protein</fullName>
    </submittedName>
</protein>
<evidence type="ECO:0000313" key="2">
    <source>
        <dbReference type="EMBL" id="GAG06149.1"/>
    </source>
</evidence>
<dbReference type="AlphaFoldDB" id="X0UK16"/>
<feature type="region of interest" description="Disordered" evidence="1">
    <location>
        <begin position="202"/>
        <end position="264"/>
    </location>
</feature>
<comment type="caution">
    <text evidence="2">The sequence shown here is derived from an EMBL/GenBank/DDBJ whole genome shotgun (WGS) entry which is preliminary data.</text>
</comment>
<sequence>DITDAGERAAQPKRAHEAAEAGKQRAHESGLQKSAQQSARDTALIGRGIVPPKRGPAKTKRQQFQASKKSRQKQLAQLRKRQAFEERKAQLDPSAREDTTKFAGGAPIRVQLRKGGPTHEFTRGLIERGGGNLTAAQTALRTDANRARGDFDIATGRQALERTQGRGQQTRDTTKGTAGASINNVQGFDQFQRAMADINRARRVQEQRSDQVSLPQQATPAQVPAAPATAVPTVPGAPPATTVPTPPSQPTDVGATFGQQPVLQ</sequence>
<evidence type="ECO:0000256" key="1">
    <source>
        <dbReference type="SAM" id="MobiDB-lite"/>
    </source>
</evidence>
<feature type="compositionally biased region" description="Polar residues" evidence="1">
    <location>
        <begin position="31"/>
        <end position="40"/>
    </location>
</feature>
<reference evidence="2" key="1">
    <citation type="journal article" date="2014" name="Front. Microbiol.">
        <title>High frequency of phylogenetically diverse reductive dehalogenase-homologous genes in deep subseafloor sedimentary metagenomes.</title>
        <authorList>
            <person name="Kawai M."/>
            <person name="Futagami T."/>
            <person name="Toyoda A."/>
            <person name="Takaki Y."/>
            <person name="Nishi S."/>
            <person name="Hori S."/>
            <person name="Arai W."/>
            <person name="Tsubouchi T."/>
            <person name="Morono Y."/>
            <person name="Uchiyama I."/>
            <person name="Ito T."/>
            <person name="Fujiyama A."/>
            <person name="Inagaki F."/>
            <person name="Takami H."/>
        </authorList>
    </citation>
    <scope>NUCLEOTIDE SEQUENCE</scope>
    <source>
        <strain evidence="2">Expedition CK06-06</strain>
    </source>
</reference>
<feature type="compositionally biased region" description="Low complexity" evidence="1">
    <location>
        <begin position="165"/>
        <end position="177"/>
    </location>
</feature>
<organism evidence="2">
    <name type="scientific">marine sediment metagenome</name>
    <dbReference type="NCBI Taxonomy" id="412755"/>
    <lineage>
        <taxon>unclassified sequences</taxon>
        <taxon>metagenomes</taxon>
        <taxon>ecological metagenomes</taxon>
    </lineage>
</organism>
<gene>
    <name evidence="2" type="ORF">S01H1_44280</name>
</gene>
<proteinExistence type="predicted"/>
<feature type="non-terminal residue" evidence="2">
    <location>
        <position position="1"/>
    </location>
</feature>
<dbReference type="EMBL" id="BARS01028242">
    <property type="protein sequence ID" value="GAG06149.1"/>
    <property type="molecule type" value="Genomic_DNA"/>
</dbReference>